<dbReference type="AlphaFoldDB" id="A0A0V1AKU8"/>
<organism evidence="1 2">
    <name type="scientific">Trichinella spiralis</name>
    <name type="common">Trichina worm</name>
    <dbReference type="NCBI Taxonomy" id="6334"/>
    <lineage>
        <taxon>Eukaryota</taxon>
        <taxon>Metazoa</taxon>
        <taxon>Ecdysozoa</taxon>
        <taxon>Nematoda</taxon>
        <taxon>Enoplea</taxon>
        <taxon>Dorylaimia</taxon>
        <taxon>Trichinellida</taxon>
        <taxon>Trichinellidae</taxon>
        <taxon>Trichinella</taxon>
    </lineage>
</organism>
<proteinExistence type="predicted"/>
<comment type="caution">
    <text evidence="1">The sequence shown here is derived from an EMBL/GenBank/DDBJ whole genome shotgun (WGS) entry which is preliminary data.</text>
</comment>
<gene>
    <name evidence="1" type="ORF">T01_1635</name>
</gene>
<name>A0A0V1AKU8_TRISP</name>
<evidence type="ECO:0000313" key="1">
    <source>
        <dbReference type="EMBL" id="KRY25431.1"/>
    </source>
</evidence>
<accession>A0A0V1AKU8</accession>
<protein>
    <submittedName>
        <fullName evidence="1">Uncharacterized protein</fullName>
    </submittedName>
</protein>
<sequence>MVDHVVQLFKKCISPNDGRLTIFLTLLKMVFIAKFNYPGD</sequence>
<keyword evidence="2" id="KW-1185">Reference proteome</keyword>
<dbReference type="InParanoid" id="A0A0V1AKU8"/>
<reference evidence="1 2" key="1">
    <citation type="submission" date="2015-01" db="EMBL/GenBank/DDBJ databases">
        <title>Evolution of Trichinella species and genotypes.</title>
        <authorList>
            <person name="Korhonen P.K."/>
            <person name="Edoardo P."/>
            <person name="Giuseppe L.R."/>
            <person name="Gasser R.B."/>
        </authorList>
    </citation>
    <scope>NUCLEOTIDE SEQUENCE [LARGE SCALE GENOMIC DNA]</scope>
    <source>
        <strain evidence="1">ISS3</strain>
    </source>
</reference>
<dbReference type="Proteomes" id="UP000054776">
    <property type="component" value="Unassembled WGS sequence"/>
</dbReference>
<dbReference type="EMBL" id="JYDH01000962">
    <property type="protein sequence ID" value="KRY25431.1"/>
    <property type="molecule type" value="Genomic_DNA"/>
</dbReference>
<evidence type="ECO:0000313" key="2">
    <source>
        <dbReference type="Proteomes" id="UP000054776"/>
    </source>
</evidence>